<dbReference type="SUPFAM" id="SSF88723">
    <property type="entry name" value="PIN domain-like"/>
    <property type="match status" value="1"/>
</dbReference>
<dbReference type="GO" id="GO:0006364">
    <property type="term" value="P:rRNA processing"/>
    <property type="evidence" value="ECO:0007669"/>
    <property type="project" value="UniProtKB-KW"/>
</dbReference>
<comment type="similarity">
    <text evidence="6">Belongs to the UTP23/FCF1 family. UTP23 subfamily.</text>
</comment>
<dbReference type="FunFam" id="3.40.50.1010:FF:000006">
    <property type="entry name" value="rRNA-processing protein UTP23 homolog"/>
    <property type="match status" value="1"/>
</dbReference>
<keyword evidence="3" id="KW-0698">rRNA processing</keyword>
<evidence type="ECO:0000313" key="10">
    <source>
        <dbReference type="EMBL" id="KAJ9577476.1"/>
    </source>
</evidence>
<evidence type="ECO:0000256" key="4">
    <source>
        <dbReference type="ARBA" id="ARBA00023242"/>
    </source>
</evidence>
<evidence type="ECO:0000259" key="9">
    <source>
        <dbReference type="Pfam" id="PF24779"/>
    </source>
</evidence>
<organism evidence="10 11">
    <name type="scientific">Diploptera punctata</name>
    <name type="common">Pacific beetle cockroach</name>
    <dbReference type="NCBI Taxonomy" id="6984"/>
    <lineage>
        <taxon>Eukaryota</taxon>
        <taxon>Metazoa</taxon>
        <taxon>Ecdysozoa</taxon>
        <taxon>Arthropoda</taxon>
        <taxon>Hexapoda</taxon>
        <taxon>Insecta</taxon>
        <taxon>Pterygota</taxon>
        <taxon>Neoptera</taxon>
        <taxon>Polyneoptera</taxon>
        <taxon>Dictyoptera</taxon>
        <taxon>Blattodea</taxon>
        <taxon>Blaberoidea</taxon>
        <taxon>Blaberidae</taxon>
        <taxon>Diplopterinae</taxon>
        <taxon>Diploptera</taxon>
    </lineage>
</organism>
<dbReference type="GO" id="GO:0032040">
    <property type="term" value="C:small-subunit processome"/>
    <property type="evidence" value="ECO:0007669"/>
    <property type="project" value="InterPro"/>
</dbReference>
<feature type="compositionally biased region" description="Basic residues" evidence="8">
    <location>
        <begin position="224"/>
        <end position="234"/>
    </location>
</feature>
<accession>A0AAD7ZBJ1</accession>
<dbReference type="InterPro" id="IPR006984">
    <property type="entry name" value="Fcf1/UTP23"/>
</dbReference>
<name>A0AAD7ZBJ1_DIPPU</name>
<evidence type="ECO:0000256" key="2">
    <source>
        <dbReference type="ARBA" id="ARBA00022517"/>
    </source>
</evidence>
<reference evidence="10" key="2">
    <citation type="submission" date="2023-05" db="EMBL/GenBank/DDBJ databases">
        <authorList>
            <person name="Fouks B."/>
        </authorList>
    </citation>
    <scope>NUCLEOTIDE SEQUENCE</scope>
    <source>
        <strain evidence="10">Stay&amp;Tobe</strain>
        <tissue evidence="10">Testes</tissue>
    </source>
</reference>
<comment type="subcellular location">
    <subcellularLocation>
        <location evidence="1">Nucleus</location>
        <location evidence="1">Nucleolus</location>
    </subcellularLocation>
</comment>
<evidence type="ECO:0000256" key="8">
    <source>
        <dbReference type="SAM" id="MobiDB-lite"/>
    </source>
</evidence>
<dbReference type="PANTHER" id="PTHR12416">
    <property type="entry name" value="RRNA-PROCESSING PROTEIN UTP23 HOMOLOG"/>
    <property type="match status" value="1"/>
</dbReference>
<reference evidence="10" key="1">
    <citation type="journal article" date="2023" name="IScience">
        <title>Live-bearing cockroach genome reveals convergent evolutionary mechanisms linked to viviparity in insects and beyond.</title>
        <authorList>
            <person name="Fouks B."/>
            <person name="Harrison M.C."/>
            <person name="Mikhailova A.A."/>
            <person name="Marchal E."/>
            <person name="English S."/>
            <person name="Carruthers M."/>
            <person name="Jennings E.C."/>
            <person name="Chiamaka E.L."/>
            <person name="Frigard R.A."/>
            <person name="Pippel M."/>
            <person name="Attardo G.M."/>
            <person name="Benoit J.B."/>
            <person name="Bornberg-Bauer E."/>
            <person name="Tobe S.S."/>
        </authorList>
    </citation>
    <scope>NUCLEOTIDE SEQUENCE</scope>
    <source>
        <strain evidence="10">Stay&amp;Tobe</strain>
    </source>
</reference>
<gene>
    <name evidence="10" type="ORF">L9F63_005977</name>
</gene>
<dbReference type="Gene3D" id="3.40.50.1010">
    <property type="entry name" value="5'-nuclease"/>
    <property type="match status" value="1"/>
</dbReference>
<dbReference type="CDD" id="cd09866">
    <property type="entry name" value="PIN_Fcf1-Utp23-H"/>
    <property type="match status" value="1"/>
</dbReference>
<keyword evidence="11" id="KW-1185">Reference proteome</keyword>
<evidence type="ECO:0000256" key="3">
    <source>
        <dbReference type="ARBA" id="ARBA00022552"/>
    </source>
</evidence>
<dbReference type="Pfam" id="PF04900">
    <property type="entry name" value="Fcf1"/>
    <property type="match status" value="1"/>
</dbReference>
<sequence length="255" mass="28940">MKISRHKKVHRYLSFYSNNYGFRQPYQVLIDGTFCYAALKNKFNIKEHMPKYLDAEVKLLTTPCVIIETESLGHTVFGAMIIVKQFAIHRCGHTGKPVPGSVCLKSMLGSENSSRYIIATQDRELQRAAREIPGTPLIYLHQKAPTLEHPSAASERIAQIQNQAKFHVSKEAGNLLTSLKKQKLGISTTDTQEQRKKKKNKGPNPLSCKKKKKKSSVETVKQGVIKKSRKRKRVKVAEHVKEHLINKAKEHCNTN</sequence>
<keyword evidence="2" id="KW-0690">Ribosome biogenesis</keyword>
<keyword evidence="4" id="KW-0539">Nucleus</keyword>
<dbReference type="InterPro" id="IPR057776">
    <property type="entry name" value="UTP23_sensor"/>
</dbReference>
<dbReference type="AlphaFoldDB" id="A0AAD7ZBJ1"/>
<dbReference type="EMBL" id="JASPKZ010009357">
    <property type="protein sequence ID" value="KAJ9577476.1"/>
    <property type="molecule type" value="Genomic_DNA"/>
</dbReference>
<evidence type="ECO:0000256" key="7">
    <source>
        <dbReference type="ARBA" id="ARBA00071400"/>
    </source>
</evidence>
<evidence type="ECO:0000256" key="1">
    <source>
        <dbReference type="ARBA" id="ARBA00004604"/>
    </source>
</evidence>
<protein>
    <recommendedName>
        <fullName evidence="7">rRNA-processing protein UTP23 homolog</fullName>
    </recommendedName>
</protein>
<evidence type="ECO:0000313" key="11">
    <source>
        <dbReference type="Proteomes" id="UP001233999"/>
    </source>
</evidence>
<evidence type="ECO:0000256" key="6">
    <source>
        <dbReference type="ARBA" id="ARBA00038503"/>
    </source>
</evidence>
<evidence type="ECO:0000256" key="5">
    <source>
        <dbReference type="ARBA" id="ARBA00037300"/>
    </source>
</evidence>
<comment type="caution">
    <text evidence="10">The sequence shown here is derived from an EMBL/GenBank/DDBJ whole genome shotgun (WGS) entry which is preliminary data.</text>
</comment>
<dbReference type="Pfam" id="PF24779">
    <property type="entry name" value="UTP23_sensor"/>
    <property type="match status" value="1"/>
</dbReference>
<dbReference type="InterPro" id="IPR029060">
    <property type="entry name" value="PIN-like_dom_sf"/>
</dbReference>
<comment type="function">
    <text evidence="5">Involved in rRNA-processing and ribosome biogenesis.</text>
</comment>
<dbReference type="Proteomes" id="UP001233999">
    <property type="component" value="Unassembled WGS sequence"/>
</dbReference>
<feature type="domain" description="UTP23 sensor motif region" evidence="9">
    <location>
        <begin position="195"/>
        <end position="213"/>
    </location>
</feature>
<proteinExistence type="inferred from homology"/>
<feature type="region of interest" description="Disordered" evidence="8">
    <location>
        <begin position="186"/>
        <end position="236"/>
    </location>
</feature>